<evidence type="ECO:0000256" key="1">
    <source>
        <dbReference type="ARBA" id="ARBA00001966"/>
    </source>
</evidence>
<evidence type="ECO:0000256" key="13">
    <source>
        <dbReference type="ARBA" id="ARBA00023004"/>
    </source>
</evidence>
<dbReference type="Ensembl" id="ENSCSET00000022554.1">
    <property type="protein sequence ID" value="ENSCSEP00000022270.1"/>
    <property type="gene ID" value="ENSCSEG00000014177.1"/>
</dbReference>
<evidence type="ECO:0000256" key="16">
    <source>
        <dbReference type="ARBA" id="ARBA00023128"/>
    </source>
</evidence>
<dbReference type="PANTHER" id="PTHR10887:SF433">
    <property type="entry name" value="DNA REPLICATION ATP-DEPENDENT HELICASE_NUCLEASE DNA2"/>
    <property type="match status" value="1"/>
</dbReference>
<dbReference type="GeneTree" id="ENSGT00940000165719"/>
<dbReference type="InterPro" id="IPR041677">
    <property type="entry name" value="DNA2/NAM7_AAA_11"/>
</dbReference>
<protein>
    <recommendedName>
        <fullName evidence="21">DNA replication ATP-dependent helicase/nuclease</fullName>
        <ecNumber evidence="21">3.1.-.-</ecNumber>
        <ecNumber evidence="21">3.6.4.12</ecNumber>
    </recommendedName>
</protein>
<feature type="domain" description="DNA replication factor Dna2 N-terminal" evidence="23">
    <location>
        <begin position="202"/>
        <end position="411"/>
    </location>
</feature>
<comment type="cofactor">
    <cofactor evidence="1">
        <name>[4Fe-4S] cluster</name>
        <dbReference type="ChEBI" id="CHEBI:49883"/>
    </cofactor>
</comment>
<name>A0A3P8WCC9_CYNSE</name>
<evidence type="ECO:0000256" key="19">
    <source>
        <dbReference type="ARBA" id="ARBA00023268"/>
    </source>
</evidence>
<dbReference type="GO" id="GO:0005739">
    <property type="term" value="C:mitochondrion"/>
    <property type="evidence" value="ECO:0007669"/>
    <property type="project" value="UniProtKB-SubCell"/>
</dbReference>
<dbReference type="InterPro" id="IPR026851">
    <property type="entry name" value="Dna2/JHS1_DEXXQ-box"/>
</dbReference>
<organism evidence="27 28">
    <name type="scientific">Cynoglossus semilaevis</name>
    <name type="common">Tongue sole</name>
    <dbReference type="NCBI Taxonomy" id="244447"/>
    <lineage>
        <taxon>Eukaryota</taxon>
        <taxon>Metazoa</taxon>
        <taxon>Chordata</taxon>
        <taxon>Craniata</taxon>
        <taxon>Vertebrata</taxon>
        <taxon>Euteleostomi</taxon>
        <taxon>Actinopterygii</taxon>
        <taxon>Neopterygii</taxon>
        <taxon>Teleostei</taxon>
        <taxon>Neoteleostei</taxon>
        <taxon>Acanthomorphata</taxon>
        <taxon>Carangaria</taxon>
        <taxon>Pleuronectiformes</taxon>
        <taxon>Pleuronectoidei</taxon>
        <taxon>Cynoglossidae</taxon>
        <taxon>Cynoglossinae</taxon>
        <taxon>Cynoglossus</taxon>
    </lineage>
</organism>
<dbReference type="GO" id="GO:0016887">
    <property type="term" value="F:ATP hydrolysis activity"/>
    <property type="evidence" value="ECO:0007669"/>
    <property type="project" value="RHEA"/>
</dbReference>
<accession>A0A3P8WCC9</accession>
<evidence type="ECO:0000256" key="9">
    <source>
        <dbReference type="ARBA" id="ARBA00022763"/>
    </source>
</evidence>
<keyword evidence="15 21" id="KW-0238">DNA-binding</keyword>
<dbReference type="Gene3D" id="3.40.50.300">
    <property type="entry name" value="P-loop containing nucleotide triphosphate hydrolases"/>
    <property type="match status" value="2"/>
</dbReference>
<dbReference type="GO" id="GO:0046872">
    <property type="term" value="F:metal ion binding"/>
    <property type="evidence" value="ECO:0007669"/>
    <property type="project" value="UniProtKB-UniRule"/>
</dbReference>
<dbReference type="InterPro" id="IPR045055">
    <property type="entry name" value="DNA2/NAM7-like"/>
</dbReference>
<dbReference type="GO" id="GO:0017108">
    <property type="term" value="F:5'-flap endonuclease activity"/>
    <property type="evidence" value="ECO:0007669"/>
    <property type="project" value="UniProtKB-UniRule"/>
</dbReference>
<dbReference type="GO" id="GO:0071932">
    <property type="term" value="P:replication fork reversal"/>
    <property type="evidence" value="ECO:0007669"/>
    <property type="project" value="TreeGrafter"/>
</dbReference>
<keyword evidence="12 21" id="KW-0067">ATP-binding</keyword>
<dbReference type="AlphaFoldDB" id="A0A3P8WCC9"/>
<evidence type="ECO:0000256" key="8">
    <source>
        <dbReference type="ARBA" id="ARBA00022759"/>
    </source>
</evidence>
<keyword evidence="11 21" id="KW-0347">Helicase</keyword>
<keyword evidence="16 21" id="KW-0496">Mitochondrion</keyword>
<dbReference type="Pfam" id="PF13087">
    <property type="entry name" value="AAA_12"/>
    <property type="match status" value="1"/>
</dbReference>
<dbReference type="GO" id="GO:0017116">
    <property type="term" value="F:single-stranded DNA helicase activity"/>
    <property type="evidence" value="ECO:0007669"/>
    <property type="project" value="UniProtKB-UniRule"/>
</dbReference>
<keyword evidence="7 21" id="KW-0547">Nucleotide-binding</keyword>
<feature type="domain" description="DNA2/NAM7 helicase-like C-terminal" evidence="25">
    <location>
        <begin position="917"/>
        <end position="1134"/>
    </location>
</feature>
<dbReference type="InterPro" id="IPR047187">
    <property type="entry name" value="SF1_C_Upf1"/>
</dbReference>
<keyword evidence="10 21" id="KW-0378">Hydrolase</keyword>
<proteinExistence type="inferred from homology"/>
<dbReference type="InterPro" id="IPR014808">
    <property type="entry name" value="DNA_replication_fac_Dna2_N"/>
</dbReference>
<feature type="domain" description="DNA2/NAM7 helicase helicase" evidence="24">
    <location>
        <begin position="739"/>
        <end position="830"/>
    </location>
</feature>
<sequence>IKDCASAPVKRHTPLKATIHENLENLPPSPDLLSVPETPNSQIRPYESSPCRVADGRTPLSSKKSSSFCLSSGSKGSSVLRTKKPEGCSASIKRLFSPPEGSHNAKRPRTVLGTAVSTLNLTVSKNDESEIRSEKSRGGNTGTNVDSDLKPQVINAAMYNKYIRVPDNVILSGGLNNRYWVLDVEEKSGHKILTITCHKSLHPTETCLLKDDWVMTPIRCGDVVHLEGSCDGGSWVVERDQGLLVLHPDTLISGTSISNSIRCMRRAVLSDVFKTFDGGSKQMLNGTMVHNVFQRAAVAKDFSMQTLSKLADEALCSPQYMGDMYSLGVSQEEMKQELYHYLPSLEQWAKEYLICQNPKSIGLKASSNGRGSSRDLTSTSVATVAELTDIEENMWSPRFGLKGKIDVAAQVQIQRPPNIRHQRTLEKRTLPLELKTGRETNSIEHRSQVILYTLMAKERYNPEAGLLLYLKTGNIHSVIPSHMDYRELLKLRNTLVHHIHTCVDREVKPSRLSRLPDILTNKQTCQYCPQRRNCALYESSADIEQDVVREFLGQETGHVTSPQLSYFHHWLLLCCLEAATMEAKNGRKRVWLQTVEESETTGSCVGNLQLSGPVSVQSGGVFLHSFQKCRTVPKQGLVRVGLVRGDRIVVSGQEGGLVGLATGYVCDVSGTTISCTLDRDLSKLVGVVFRVDGDEGVVGLGTHLNNLVVDLRPPEFIFNLSTVLPREAKDTVANILKGLNKPQKQAMKKVLLSKDYTLIVGMPGTGKTTTICTLVRILHACGFSVLLTSYTHSAVDNIVLKLKRFKVGFLRLGQGQKVHPDILPYTEESLRKTGVRSPSELEQLYNKELIVGTTCMGIKHPIFTRRRFDFCIVDEASQISQPICLGPLFYAKRFVLVGDHQQLPPIVQNHEARSLGMDESLFKRLELHKEAVVQLNVQYRMNRQIMSLSNSLMYEGRLECGSERTASALLTLPFLTSVQSELRSYSDSHPQHELDWIQSTLLPSNPVCFLDCSKVPALESVEQGGVSNHTEAAIIHKLLSLLIKAGCRPGDVGVIAPYRQQLKSISALLQSAAFTGVEVNTVDKYQGRDKALIVLSFVRSTLEEGTLGELLKDWRRLNVAITRAKHKLLMVGSAATLRRYAPVEKLLNHLQQENMISFMNIYICIYLCIHIYNAHAYSICTTCGP</sequence>
<feature type="compositionally biased region" description="Low complexity" evidence="22">
    <location>
        <begin position="60"/>
        <end position="78"/>
    </location>
</feature>
<evidence type="ECO:0000256" key="11">
    <source>
        <dbReference type="ARBA" id="ARBA00022806"/>
    </source>
</evidence>
<dbReference type="SUPFAM" id="SSF52540">
    <property type="entry name" value="P-loop containing nucleoside triphosphate hydrolases"/>
    <property type="match status" value="1"/>
</dbReference>
<keyword evidence="4 21" id="KW-0235">DNA replication</keyword>
<dbReference type="InterPro" id="IPR011604">
    <property type="entry name" value="PDDEXK-like_dom_sf"/>
</dbReference>
<evidence type="ECO:0000259" key="23">
    <source>
        <dbReference type="Pfam" id="PF08696"/>
    </source>
</evidence>
<evidence type="ECO:0000259" key="25">
    <source>
        <dbReference type="Pfam" id="PF13087"/>
    </source>
</evidence>
<feature type="compositionally biased region" description="Basic and acidic residues" evidence="22">
    <location>
        <begin position="125"/>
        <end position="137"/>
    </location>
</feature>
<dbReference type="Pfam" id="PF21123">
    <property type="entry name" value="Dna2_Rift"/>
    <property type="match status" value="1"/>
</dbReference>
<evidence type="ECO:0000313" key="27">
    <source>
        <dbReference type="Ensembl" id="ENSCSEP00000022270.1"/>
    </source>
</evidence>
<feature type="domain" description="DNA2 rift barrel" evidence="26">
    <location>
        <begin position="596"/>
        <end position="695"/>
    </location>
</feature>
<dbReference type="Pfam" id="PF08696">
    <property type="entry name" value="Dna2"/>
    <property type="match status" value="1"/>
</dbReference>
<keyword evidence="17 21" id="KW-0234">DNA repair</keyword>
<evidence type="ECO:0000256" key="12">
    <source>
        <dbReference type="ARBA" id="ARBA00022840"/>
    </source>
</evidence>
<dbReference type="Gene3D" id="3.90.320.10">
    <property type="match status" value="1"/>
</dbReference>
<keyword evidence="18 21" id="KW-0539">Nucleus</keyword>
<evidence type="ECO:0000256" key="20">
    <source>
        <dbReference type="ARBA" id="ARBA00047995"/>
    </source>
</evidence>
<evidence type="ECO:0000313" key="28">
    <source>
        <dbReference type="Proteomes" id="UP000265120"/>
    </source>
</evidence>
<evidence type="ECO:0000256" key="7">
    <source>
        <dbReference type="ARBA" id="ARBA00022741"/>
    </source>
</evidence>
<keyword evidence="28" id="KW-1185">Reference proteome</keyword>
<evidence type="ECO:0000256" key="5">
    <source>
        <dbReference type="ARBA" id="ARBA00022722"/>
    </source>
</evidence>
<dbReference type="EC" id="3.1.-.-" evidence="21"/>
<evidence type="ECO:0000256" key="3">
    <source>
        <dbReference type="ARBA" id="ARBA00022485"/>
    </source>
</evidence>
<evidence type="ECO:0000256" key="6">
    <source>
        <dbReference type="ARBA" id="ARBA00022723"/>
    </source>
</evidence>
<dbReference type="InterPro" id="IPR027417">
    <property type="entry name" value="P-loop_NTPase"/>
</dbReference>
<reference evidence="27 28" key="1">
    <citation type="journal article" date="2014" name="Nat. Genet.">
        <title>Whole-genome sequence of a flatfish provides insights into ZW sex chromosome evolution and adaptation to a benthic lifestyle.</title>
        <authorList>
            <person name="Chen S."/>
            <person name="Zhang G."/>
            <person name="Shao C."/>
            <person name="Huang Q."/>
            <person name="Liu G."/>
            <person name="Zhang P."/>
            <person name="Song W."/>
            <person name="An N."/>
            <person name="Chalopin D."/>
            <person name="Volff J.N."/>
            <person name="Hong Y."/>
            <person name="Li Q."/>
            <person name="Sha Z."/>
            <person name="Zhou H."/>
            <person name="Xie M."/>
            <person name="Yu Q."/>
            <person name="Liu Y."/>
            <person name="Xiang H."/>
            <person name="Wang N."/>
            <person name="Wu K."/>
            <person name="Yang C."/>
            <person name="Zhou Q."/>
            <person name="Liao X."/>
            <person name="Yang L."/>
            <person name="Hu Q."/>
            <person name="Zhang J."/>
            <person name="Meng L."/>
            <person name="Jin L."/>
            <person name="Tian Y."/>
            <person name="Lian J."/>
            <person name="Yang J."/>
            <person name="Miao G."/>
            <person name="Liu S."/>
            <person name="Liang Z."/>
            <person name="Yan F."/>
            <person name="Li Y."/>
            <person name="Sun B."/>
            <person name="Zhang H."/>
            <person name="Zhang J."/>
            <person name="Zhu Y."/>
            <person name="Du M."/>
            <person name="Zhao Y."/>
            <person name="Schartl M."/>
            <person name="Tang Q."/>
            <person name="Wang J."/>
        </authorList>
    </citation>
    <scope>NUCLEOTIDE SEQUENCE</scope>
</reference>
<comment type="function">
    <text evidence="21">Key enzyme involved in DNA replication and DNA repair. Involved in Okazaki fragments processing by cleaving long flaps that escape FEN1: flaps that are longer than 27 nucleotides are coated by replication protein A complex (RPA), leading to recruit DNA2 which cleaves the flap until it is too short to bind RPA and becomes a substrate for FEN1. Also involved in 5'-end resection of DNA during double-strand break (DSB) repair by mediating the cleavage of 5'-ssDNA.</text>
</comment>
<dbReference type="FunFam" id="3.40.50.300:FF:000789">
    <property type="entry name" value="DNA replication ATP-dependent helicase/nuclease DNA2"/>
    <property type="match status" value="1"/>
</dbReference>
<evidence type="ECO:0000259" key="24">
    <source>
        <dbReference type="Pfam" id="PF13086"/>
    </source>
</evidence>
<evidence type="ECO:0000256" key="4">
    <source>
        <dbReference type="ARBA" id="ARBA00022705"/>
    </source>
</evidence>
<evidence type="ECO:0000259" key="26">
    <source>
        <dbReference type="Pfam" id="PF21123"/>
    </source>
</evidence>
<evidence type="ECO:0000256" key="14">
    <source>
        <dbReference type="ARBA" id="ARBA00023014"/>
    </source>
</evidence>
<evidence type="ECO:0000256" key="15">
    <source>
        <dbReference type="ARBA" id="ARBA00023125"/>
    </source>
</evidence>
<feature type="domain" description="DNA2/NAM7 helicase helicase" evidence="24">
    <location>
        <begin position="842"/>
        <end position="908"/>
    </location>
</feature>
<dbReference type="FunFam" id="3.40.50.300:FF:000915">
    <property type="entry name" value="DNA replication ATP-dependent helicase/nuclease DNA2"/>
    <property type="match status" value="1"/>
</dbReference>
<keyword evidence="6 21" id="KW-0479">Metal-binding</keyword>
<dbReference type="PANTHER" id="PTHR10887">
    <property type="entry name" value="DNA2/NAM7 HELICASE FAMILY"/>
    <property type="match status" value="1"/>
</dbReference>
<dbReference type="OMA" id="NYCEAAI"/>
<dbReference type="Proteomes" id="UP000265120">
    <property type="component" value="Chromosome 5"/>
</dbReference>
<dbReference type="GO" id="GO:0003677">
    <property type="term" value="F:DNA binding"/>
    <property type="evidence" value="ECO:0007669"/>
    <property type="project" value="UniProtKB-UniRule"/>
</dbReference>
<dbReference type="GO" id="GO:0006281">
    <property type="term" value="P:DNA repair"/>
    <property type="evidence" value="ECO:0007669"/>
    <property type="project" value="UniProtKB-KW"/>
</dbReference>
<feature type="region of interest" description="Disordered" evidence="22">
    <location>
        <begin position="125"/>
        <end position="147"/>
    </location>
</feature>
<keyword evidence="9 21" id="KW-0227">DNA damage</keyword>
<dbReference type="GO" id="GO:0033567">
    <property type="term" value="P:DNA replication, Okazaki fragment processing"/>
    <property type="evidence" value="ECO:0007669"/>
    <property type="project" value="UniProtKB-UniRule"/>
</dbReference>
<evidence type="ECO:0000256" key="18">
    <source>
        <dbReference type="ARBA" id="ARBA00023242"/>
    </source>
</evidence>
<evidence type="ECO:0000256" key="21">
    <source>
        <dbReference type="RuleBase" id="RU367041"/>
    </source>
</evidence>
<dbReference type="InterPro" id="IPR048459">
    <property type="entry name" value="DNA2_Rift"/>
</dbReference>
<keyword evidence="13 21" id="KW-0408">Iron</keyword>
<dbReference type="EC" id="3.6.4.12" evidence="21"/>
<dbReference type="InParanoid" id="A0A3P8WCC9"/>
<dbReference type="GO" id="GO:0051539">
    <property type="term" value="F:4 iron, 4 sulfur cluster binding"/>
    <property type="evidence" value="ECO:0007669"/>
    <property type="project" value="UniProtKB-UniRule"/>
</dbReference>
<keyword evidence="14 21" id="KW-0411">Iron-sulfur</keyword>
<dbReference type="GO" id="GO:0005524">
    <property type="term" value="F:ATP binding"/>
    <property type="evidence" value="ECO:0007669"/>
    <property type="project" value="UniProtKB-UniRule"/>
</dbReference>
<reference evidence="27" key="3">
    <citation type="submission" date="2025-09" db="UniProtKB">
        <authorList>
            <consortium name="Ensembl"/>
        </authorList>
    </citation>
    <scope>IDENTIFICATION</scope>
</reference>
<comment type="similarity">
    <text evidence="2 21">Belongs to the DNA2/NAM7 helicase family.</text>
</comment>
<dbReference type="CDD" id="cd18808">
    <property type="entry name" value="SF1_C_Upf1"/>
    <property type="match status" value="1"/>
</dbReference>
<keyword evidence="3 21" id="KW-0004">4Fe-4S</keyword>
<dbReference type="Pfam" id="PF13086">
    <property type="entry name" value="AAA_11"/>
    <property type="match status" value="2"/>
</dbReference>
<dbReference type="CDD" id="cd22318">
    <property type="entry name" value="DNA2_N-like"/>
    <property type="match status" value="1"/>
</dbReference>
<evidence type="ECO:0000256" key="10">
    <source>
        <dbReference type="ARBA" id="ARBA00022801"/>
    </source>
</evidence>
<keyword evidence="8" id="KW-0255">Endonuclease</keyword>
<reference evidence="27" key="2">
    <citation type="submission" date="2025-08" db="UniProtKB">
        <authorList>
            <consortium name="Ensembl"/>
        </authorList>
    </citation>
    <scope>IDENTIFICATION</scope>
</reference>
<feature type="region of interest" description="Disordered" evidence="22">
    <location>
        <begin position="22"/>
        <end position="82"/>
    </location>
</feature>
<evidence type="ECO:0000256" key="2">
    <source>
        <dbReference type="ARBA" id="ARBA00007913"/>
    </source>
</evidence>
<evidence type="ECO:0000256" key="22">
    <source>
        <dbReference type="SAM" id="MobiDB-lite"/>
    </source>
</evidence>
<keyword evidence="19 21" id="KW-0511">Multifunctional enzyme</keyword>
<dbReference type="FunFam" id="3.40.50.300:FF:000721">
    <property type="entry name" value="DNA replication ATP-dependent helicase/nuclease DNA2"/>
    <property type="match status" value="1"/>
</dbReference>
<keyword evidence="5 21" id="KW-0540">Nuclease</keyword>
<comment type="subcellular location">
    <subcellularLocation>
        <location evidence="21">Nucleus</location>
    </subcellularLocation>
    <subcellularLocation>
        <location evidence="21">Mitochondrion</location>
    </subcellularLocation>
</comment>
<comment type="catalytic activity">
    <reaction evidence="20 21">
        <text>ATP + H2O = ADP + phosphate + H(+)</text>
        <dbReference type="Rhea" id="RHEA:13065"/>
        <dbReference type="ChEBI" id="CHEBI:15377"/>
        <dbReference type="ChEBI" id="CHEBI:15378"/>
        <dbReference type="ChEBI" id="CHEBI:30616"/>
        <dbReference type="ChEBI" id="CHEBI:43474"/>
        <dbReference type="ChEBI" id="CHEBI:456216"/>
        <dbReference type="EC" id="3.6.4.12"/>
    </reaction>
</comment>
<dbReference type="STRING" id="244447.ENSCSEP00000022270"/>
<evidence type="ECO:0000256" key="17">
    <source>
        <dbReference type="ARBA" id="ARBA00023204"/>
    </source>
</evidence>
<dbReference type="CDD" id="cd18041">
    <property type="entry name" value="DEXXQc_DNA2"/>
    <property type="match status" value="1"/>
</dbReference>
<dbReference type="GO" id="GO:0005634">
    <property type="term" value="C:nucleus"/>
    <property type="evidence" value="ECO:0007669"/>
    <property type="project" value="UniProtKB-SubCell"/>
</dbReference>
<dbReference type="InterPro" id="IPR041679">
    <property type="entry name" value="DNA2/NAM7-like_C"/>
</dbReference>